<dbReference type="FunFam" id="3.30.460.10:FF:000001">
    <property type="entry name" value="GTP pyrophosphokinase RelA"/>
    <property type="match status" value="1"/>
</dbReference>
<dbReference type="InterPro" id="IPR045865">
    <property type="entry name" value="ACT-like_dom_sf"/>
</dbReference>
<name>A0A3D8P4D0_9THEO</name>
<feature type="domain" description="HD" evidence="6">
    <location>
        <begin position="45"/>
        <end position="144"/>
    </location>
</feature>
<dbReference type="Gene3D" id="3.30.460.10">
    <property type="entry name" value="Beta Polymerase, domain 2"/>
    <property type="match status" value="1"/>
</dbReference>
<evidence type="ECO:0000259" key="7">
    <source>
        <dbReference type="PROSITE" id="PS51880"/>
    </source>
</evidence>
<proteinExistence type="inferred from homology"/>
<dbReference type="Gene3D" id="1.10.3210.10">
    <property type="entry name" value="Hypothetical protein af1432"/>
    <property type="match status" value="1"/>
</dbReference>
<dbReference type="InterPro" id="IPR012676">
    <property type="entry name" value="TGS-like"/>
</dbReference>
<dbReference type="InterPro" id="IPR003607">
    <property type="entry name" value="HD/PDEase_dom"/>
</dbReference>
<dbReference type="InterPro" id="IPR045600">
    <property type="entry name" value="RelA/SpoT_AH_RIS"/>
</dbReference>
<dbReference type="Pfam" id="PF02824">
    <property type="entry name" value="TGS"/>
    <property type="match status" value="1"/>
</dbReference>
<dbReference type="Pfam" id="PF19296">
    <property type="entry name" value="RelA_AH_RIS"/>
    <property type="match status" value="1"/>
</dbReference>
<dbReference type="EMBL" id="QSLN01000011">
    <property type="protein sequence ID" value="RDV82356.1"/>
    <property type="molecule type" value="Genomic_DNA"/>
</dbReference>
<comment type="catalytic activity">
    <reaction evidence="3">
        <text>GTP + ATP = guanosine 3'-diphosphate 5'-triphosphate + AMP</text>
        <dbReference type="Rhea" id="RHEA:22088"/>
        <dbReference type="ChEBI" id="CHEBI:30616"/>
        <dbReference type="ChEBI" id="CHEBI:37565"/>
        <dbReference type="ChEBI" id="CHEBI:142410"/>
        <dbReference type="ChEBI" id="CHEBI:456215"/>
        <dbReference type="EC" id="2.7.6.5"/>
    </reaction>
</comment>
<reference evidence="8 9" key="1">
    <citation type="submission" date="2018-08" db="EMBL/GenBank/DDBJ databases">
        <title>Form III RuBisCO-mediated autotrophy in Thermodesulfobium bacteria.</title>
        <authorList>
            <person name="Toshchakov S.V."/>
            <person name="Kublanov I.V."/>
            <person name="Frolov E."/>
            <person name="Bonch-Osmolovskaya E.A."/>
            <person name="Tourova T.P."/>
            <person name="Chernych N.A."/>
            <person name="Lebedinsky A.V."/>
        </authorList>
    </citation>
    <scope>NUCLEOTIDE SEQUENCE [LARGE SCALE GENOMIC DNA]</scope>
    <source>
        <strain evidence="8 9">SR</strain>
    </source>
</reference>
<dbReference type="InterPro" id="IPR004095">
    <property type="entry name" value="TGS"/>
</dbReference>
<gene>
    <name evidence="8" type="ORF">DXX99_07845</name>
</gene>
<dbReference type="CDD" id="cd05399">
    <property type="entry name" value="NT_Rel-Spo_like"/>
    <property type="match status" value="1"/>
</dbReference>
<evidence type="ECO:0000256" key="1">
    <source>
        <dbReference type="ARBA" id="ARBA00004976"/>
    </source>
</evidence>
<dbReference type="CDD" id="cd04876">
    <property type="entry name" value="ACT_RelA-SpoT"/>
    <property type="match status" value="1"/>
</dbReference>
<dbReference type="Gene3D" id="3.10.20.30">
    <property type="match status" value="1"/>
</dbReference>
<dbReference type="GO" id="GO:0016787">
    <property type="term" value="F:hydrolase activity"/>
    <property type="evidence" value="ECO:0007669"/>
    <property type="project" value="UniProtKB-KW"/>
</dbReference>
<dbReference type="SUPFAM" id="SSF81271">
    <property type="entry name" value="TGS-like"/>
    <property type="match status" value="1"/>
</dbReference>
<accession>A0A3D8P4D0</accession>
<evidence type="ECO:0000259" key="5">
    <source>
        <dbReference type="PROSITE" id="PS51671"/>
    </source>
</evidence>
<evidence type="ECO:0000259" key="6">
    <source>
        <dbReference type="PROSITE" id="PS51831"/>
    </source>
</evidence>
<dbReference type="InterPro" id="IPR006674">
    <property type="entry name" value="HD_domain"/>
</dbReference>
<comment type="caution">
    <text evidence="8">The sequence shown here is derived from an EMBL/GenBank/DDBJ whole genome shotgun (WGS) entry which is preliminary data.</text>
</comment>
<dbReference type="SMART" id="SM00471">
    <property type="entry name" value="HDc"/>
    <property type="match status" value="1"/>
</dbReference>
<sequence>MKLYEELLAQVKAYNPGVNEALLRKAFDFARAKHEGQRRFSGEPFLSHPVAVACILAELELDTETIVAGLLHDVVEDTGTTLEEITREFGAEIAVLVDGVTKLSRLQFRSQEEQQAENLRKMFVAMAKDVRVVLIKLADRLHNLRTLQYLPPEKQRAIAKETLEIFAPLAHRLGIYRLKWELEDLAFRYLEPERYRELAARVAKTRAAREEYTRQVIAILQKRLEEAGIKAELMGRPKNLYSIYQKMLRDGKEYSEIYDRTGIRALVETVRDCYAVLGVVHTLWKPVPGRFKDYIAMPKENMYQSLHTTVIGPQGEPVEVQIRTYEMHRTAEYGIAAHWRYKEGQTRDKELEAKFAWLRELLEWVQEMRDAREFMERLKIDVFSDVVFVFTPKGDVVELPAGAVPLDFAYRIHTEVGHRYKGAKVNGRLVPLDYQLKTGDIVEIITGPKPNPSRDWLNVVRTSQARSRIRQWFKREFREEAKVLGRDLLEKEARRLGLPLEELKEEKLLEQARRFNLQTVEDLYVALAQGAVTPSSVLRADLKEKEKATPPAETRAKRRSNGHCPGVRVVGADNVLVRLAHCCHPIPGDPIIGYITRGRGISVHHRDCRNVAVWQEKEKERLVEVFWEEGVETPFDVRLEISAVDRAGLLGDVMEVLADMKISASWVEARGNRRTATIEFTARVRNKEQLDYLMRKISRVKDVFEVRRVV</sequence>
<dbReference type="FunFam" id="1.10.3210.10:FF:000001">
    <property type="entry name" value="GTP pyrophosphokinase RelA"/>
    <property type="match status" value="1"/>
</dbReference>
<dbReference type="Gene3D" id="3.30.70.260">
    <property type="match status" value="1"/>
</dbReference>
<comment type="function">
    <text evidence="4">In eubacteria ppGpp (guanosine 3'-diphosphate 5'-diphosphate) is a mediator of the stringent response that coordinates a variety of cellular activities in response to changes in nutritional abundance.</text>
</comment>
<keyword evidence="8" id="KW-0378">Hydrolase</keyword>
<dbReference type="PANTHER" id="PTHR21262">
    <property type="entry name" value="GUANOSINE-3',5'-BIS DIPHOSPHATE 3'-PYROPHOSPHOHYDROLASE"/>
    <property type="match status" value="1"/>
</dbReference>
<feature type="domain" description="ACT" evidence="5">
    <location>
        <begin position="638"/>
        <end position="710"/>
    </location>
</feature>
<dbReference type="GO" id="GO:0005886">
    <property type="term" value="C:plasma membrane"/>
    <property type="evidence" value="ECO:0007669"/>
    <property type="project" value="TreeGrafter"/>
</dbReference>
<keyword evidence="9" id="KW-1185">Reference proteome</keyword>
<evidence type="ECO:0000256" key="4">
    <source>
        <dbReference type="RuleBase" id="RU003847"/>
    </source>
</evidence>
<organism evidence="8 9">
    <name type="scientific">Ammonifex thiophilus</name>
    <dbReference type="NCBI Taxonomy" id="444093"/>
    <lineage>
        <taxon>Bacteria</taxon>
        <taxon>Bacillati</taxon>
        <taxon>Bacillota</taxon>
        <taxon>Clostridia</taxon>
        <taxon>Thermoanaerobacterales</taxon>
        <taxon>Thermoanaerobacteraceae</taxon>
        <taxon>Ammonifex</taxon>
    </lineage>
</organism>
<dbReference type="InterPro" id="IPR043519">
    <property type="entry name" value="NT_sf"/>
</dbReference>
<dbReference type="UniPathway" id="UPA00908">
    <property type="reaction ID" value="UER00884"/>
</dbReference>
<dbReference type="FunFam" id="3.10.20.30:FF:000002">
    <property type="entry name" value="GTP pyrophosphokinase (RelA/SpoT)"/>
    <property type="match status" value="1"/>
</dbReference>
<dbReference type="GO" id="GO:0008728">
    <property type="term" value="F:GTP diphosphokinase activity"/>
    <property type="evidence" value="ECO:0007669"/>
    <property type="project" value="UniProtKB-EC"/>
</dbReference>
<dbReference type="Pfam" id="PF13328">
    <property type="entry name" value="HD_4"/>
    <property type="match status" value="1"/>
</dbReference>
<dbReference type="AlphaFoldDB" id="A0A3D8P4D0"/>
<dbReference type="PANTHER" id="PTHR21262:SF31">
    <property type="entry name" value="GTP PYROPHOSPHOKINASE"/>
    <property type="match status" value="1"/>
</dbReference>
<dbReference type="SUPFAM" id="SSF109604">
    <property type="entry name" value="HD-domain/PDEase-like"/>
    <property type="match status" value="1"/>
</dbReference>
<dbReference type="PROSITE" id="PS51671">
    <property type="entry name" value="ACT"/>
    <property type="match status" value="1"/>
</dbReference>
<dbReference type="CDD" id="cd01668">
    <property type="entry name" value="TGS_RSH"/>
    <property type="match status" value="1"/>
</dbReference>
<dbReference type="SMART" id="SM00954">
    <property type="entry name" value="RelA_SpoT"/>
    <property type="match status" value="1"/>
</dbReference>
<feature type="domain" description="TGS" evidence="7">
    <location>
        <begin position="385"/>
        <end position="446"/>
    </location>
</feature>
<dbReference type="InterPro" id="IPR012675">
    <property type="entry name" value="Beta-grasp_dom_sf"/>
</dbReference>
<dbReference type="GO" id="GO:0015970">
    <property type="term" value="P:guanosine tetraphosphate biosynthetic process"/>
    <property type="evidence" value="ECO:0007669"/>
    <property type="project" value="UniProtKB-UniPathway"/>
</dbReference>
<evidence type="ECO:0000313" key="8">
    <source>
        <dbReference type="EMBL" id="RDV82356.1"/>
    </source>
</evidence>
<dbReference type="InterPro" id="IPR007685">
    <property type="entry name" value="RelA_SpoT"/>
</dbReference>
<dbReference type="InterPro" id="IPR004811">
    <property type="entry name" value="RelA/Spo_fam"/>
</dbReference>
<dbReference type="EC" id="2.7.6.5" evidence="2"/>
<evidence type="ECO:0000313" key="9">
    <source>
        <dbReference type="Proteomes" id="UP000256329"/>
    </source>
</evidence>
<evidence type="ECO:0000256" key="2">
    <source>
        <dbReference type="ARBA" id="ARBA00013251"/>
    </source>
</evidence>
<comment type="similarity">
    <text evidence="4">Belongs to the relA/spoT family.</text>
</comment>
<dbReference type="InterPro" id="IPR002912">
    <property type="entry name" value="ACT_dom"/>
</dbReference>
<dbReference type="OrthoDB" id="9805041at2"/>
<dbReference type="RefSeq" id="WP_115792981.1">
    <property type="nucleotide sequence ID" value="NZ_QSLN01000011.1"/>
</dbReference>
<dbReference type="PROSITE" id="PS51831">
    <property type="entry name" value="HD"/>
    <property type="match status" value="1"/>
</dbReference>
<dbReference type="Pfam" id="PF04607">
    <property type="entry name" value="RelA_SpoT"/>
    <property type="match status" value="1"/>
</dbReference>
<dbReference type="CDD" id="cd00077">
    <property type="entry name" value="HDc"/>
    <property type="match status" value="1"/>
</dbReference>
<dbReference type="PROSITE" id="PS51880">
    <property type="entry name" value="TGS"/>
    <property type="match status" value="1"/>
</dbReference>
<comment type="pathway">
    <text evidence="1">Purine metabolism; ppGpp biosynthesis; ppGpp from GTP: step 1/2.</text>
</comment>
<dbReference type="InterPro" id="IPR033655">
    <property type="entry name" value="TGS_RelA/SpoT"/>
</dbReference>
<protein>
    <recommendedName>
        <fullName evidence="2">GTP diphosphokinase</fullName>
        <ecNumber evidence="2">2.7.6.5</ecNumber>
    </recommendedName>
</protein>
<evidence type="ECO:0000256" key="3">
    <source>
        <dbReference type="ARBA" id="ARBA00048244"/>
    </source>
</evidence>
<dbReference type="SUPFAM" id="SSF55021">
    <property type="entry name" value="ACT-like"/>
    <property type="match status" value="1"/>
</dbReference>
<dbReference type="Pfam" id="PF13291">
    <property type="entry name" value="ACT_4"/>
    <property type="match status" value="1"/>
</dbReference>
<dbReference type="Proteomes" id="UP000256329">
    <property type="component" value="Unassembled WGS sequence"/>
</dbReference>
<dbReference type="NCBIfam" id="TIGR00691">
    <property type="entry name" value="spoT_relA"/>
    <property type="match status" value="1"/>
</dbReference>
<dbReference type="SUPFAM" id="SSF81301">
    <property type="entry name" value="Nucleotidyltransferase"/>
    <property type="match status" value="1"/>
</dbReference>